<feature type="compositionally biased region" description="Basic and acidic residues" evidence="1">
    <location>
        <begin position="441"/>
        <end position="453"/>
    </location>
</feature>
<sequence>MNAPPALGYPPGVSLATDRQASPTAVNFGSNNPFRNRALSPSAGSATGSSASTRPERPRSTNPFLDDSEALSPQSAPGLTSGTTMISPSDKPDMTNHTRDLFESLSIKPAPTVTAVPAVPPPGTKPRPAEGASRVPSNRSKPPRERPPPGPAAGSRSKDPFDIFADPPRSSNAGAGGSGDKPTRRPRRNSESSVMDRASKLFDDDDDKRRRERRHRERDGRHRDGKHRSSRKNRQLDIIDKLDVTSIYGTGMFHHDGPFDACNPHRNRRGLRAAPMQAFPKNSSNMAIGGSGPVNRNIDLNLFHGRMEEGYNDFNTGIQRQPETVTFDPTSRDDPIHGPQSMGLGTSTFLDGAPASRSAIARRQSENEHQIAQAGGLQRKKSLAQRLRGRSGAGRITSPEAVVSSPSPGPAAPAAAPLDSSHSASSRSNERNPYFQDYDQEWDKKGAQIETRMETGGNRLRSASSPKQSTTLERKPTNERGYDDTKLNAGGGGFLNRMKSLRKPRPERRTSD</sequence>
<feature type="compositionally biased region" description="Low complexity" evidence="1">
    <location>
        <begin position="398"/>
        <end position="427"/>
    </location>
</feature>
<keyword evidence="3" id="KW-1185">Reference proteome</keyword>
<dbReference type="EMBL" id="JAPQKO010000005">
    <property type="protein sequence ID" value="KAJ5161295.1"/>
    <property type="molecule type" value="Genomic_DNA"/>
</dbReference>
<proteinExistence type="predicted"/>
<feature type="compositionally biased region" description="Polar residues" evidence="1">
    <location>
        <begin position="461"/>
        <end position="471"/>
    </location>
</feature>
<evidence type="ECO:0000313" key="3">
    <source>
        <dbReference type="Proteomes" id="UP001146351"/>
    </source>
</evidence>
<feature type="region of interest" description="Disordered" evidence="1">
    <location>
        <begin position="1"/>
        <end position="236"/>
    </location>
</feature>
<dbReference type="InterPro" id="IPR013226">
    <property type="entry name" value="Pal1"/>
</dbReference>
<organism evidence="2 3">
    <name type="scientific">Penicillium capsulatum</name>
    <dbReference type="NCBI Taxonomy" id="69766"/>
    <lineage>
        <taxon>Eukaryota</taxon>
        <taxon>Fungi</taxon>
        <taxon>Dikarya</taxon>
        <taxon>Ascomycota</taxon>
        <taxon>Pezizomycotina</taxon>
        <taxon>Eurotiomycetes</taxon>
        <taxon>Eurotiomycetidae</taxon>
        <taxon>Eurotiales</taxon>
        <taxon>Aspergillaceae</taxon>
        <taxon>Penicillium</taxon>
    </lineage>
</organism>
<comment type="caution">
    <text evidence="2">The sequence shown here is derived from an EMBL/GenBank/DDBJ whole genome shotgun (WGS) entry which is preliminary data.</text>
</comment>
<evidence type="ECO:0000256" key="1">
    <source>
        <dbReference type="SAM" id="MobiDB-lite"/>
    </source>
</evidence>
<accession>A0A9W9I1V3</accession>
<dbReference type="PANTHER" id="PTHR28307">
    <property type="entry name" value="PROTEIN PAL1"/>
    <property type="match status" value="1"/>
</dbReference>
<dbReference type="AlphaFoldDB" id="A0A9W9I1V3"/>
<dbReference type="GO" id="GO:0005737">
    <property type="term" value="C:cytoplasm"/>
    <property type="evidence" value="ECO:0007669"/>
    <property type="project" value="TreeGrafter"/>
</dbReference>
<dbReference type="OrthoDB" id="5352132at2759"/>
<feature type="compositionally biased region" description="Basic residues" evidence="1">
    <location>
        <begin position="378"/>
        <end position="389"/>
    </location>
</feature>
<feature type="compositionally biased region" description="Polar residues" evidence="1">
    <location>
        <begin position="17"/>
        <end position="34"/>
    </location>
</feature>
<reference evidence="2" key="1">
    <citation type="submission" date="2022-11" db="EMBL/GenBank/DDBJ databases">
        <authorList>
            <person name="Petersen C."/>
        </authorList>
    </citation>
    <scope>NUCLEOTIDE SEQUENCE</scope>
    <source>
        <strain evidence="2">IBT 21917</strain>
    </source>
</reference>
<protein>
    <recommendedName>
        <fullName evidence="4">Pal1 cell morphology protein</fullName>
    </recommendedName>
</protein>
<evidence type="ECO:0008006" key="4">
    <source>
        <dbReference type="Google" id="ProtNLM"/>
    </source>
</evidence>
<feature type="compositionally biased region" description="Basic and acidic residues" evidence="1">
    <location>
        <begin position="90"/>
        <end position="102"/>
    </location>
</feature>
<dbReference type="Proteomes" id="UP001146351">
    <property type="component" value="Unassembled WGS sequence"/>
</dbReference>
<evidence type="ECO:0000313" key="2">
    <source>
        <dbReference type="EMBL" id="KAJ5161295.1"/>
    </source>
</evidence>
<dbReference type="Pfam" id="PF08316">
    <property type="entry name" value="Pal1"/>
    <property type="match status" value="1"/>
</dbReference>
<reference evidence="2" key="2">
    <citation type="journal article" date="2023" name="IMA Fungus">
        <title>Comparative genomic study of the Penicillium genus elucidates a diverse pangenome and 15 lateral gene transfer events.</title>
        <authorList>
            <person name="Petersen C."/>
            <person name="Sorensen T."/>
            <person name="Nielsen M.R."/>
            <person name="Sondergaard T.E."/>
            <person name="Sorensen J.L."/>
            <person name="Fitzpatrick D.A."/>
            <person name="Frisvad J.C."/>
            <person name="Nielsen K.L."/>
        </authorList>
    </citation>
    <scope>NUCLEOTIDE SEQUENCE</scope>
    <source>
        <strain evidence="2">IBT 21917</strain>
    </source>
</reference>
<feature type="compositionally biased region" description="Basic residues" evidence="1">
    <location>
        <begin position="223"/>
        <end position="233"/>
    </location>
</feature>
<gene>
    <name evidence="2" type="ORF">N7492_006687</name>
</gene>
<feature type="compositionally biased region" description="Polar residues" evidence="1">
    <location>
        <begin position="71"/>
        <end position="87"/>
    </location>
</feature>
<feature type="region of interest" description="Disordered" evidence="1">
    <location>
        <begin position="324"/>
        <end position="512"/>
    </location>
</feature>
<feature type="compositionally biased region" description="Basic and acidic residues" evidence="1">
    <location>
        <begin position="472"/>
        <end position="486"/>
    </location>
</feature>
<name>A0A9W9I1V3_9EURO</name>
<feature type="compositionally biased region" description="Low complexity" evidence="1">
    <location>
        <begin position="42"/>
        <end position="53"/>
    </location>
</feature>
<dbReference type="PANTHER" id="PTHR28307:SF2">
    <property type="entry name" value="PROTEIN PAL1"/>
    <property type="match status" value="1"/>
</dbReference>